<protein>
    <recommendedName>
        <fullName evidence="5">Secreted protein</fullName>
    </recommendedName>
</protein>
<evidence type="ECO:0000256" key="1">
    <source>
        <dbReference type="SAM" id="MobiDB-lite"/>
    </source>
</evidence>
<dbReference type="OrthoDB" id="7984201at2759"/>
<dbReference type="Proteomes" id="UP001152592">
    <property type="component" value="Unassembled WGS sequence"/>
</dbReference>
<proteinExistence type="predicted"/>
<feature type="signal peptide" evidence="2">
    <location>
        <begin position="1"/>
        <end position="17"/>
    </location>
</feature>
<dbReference type="GO" id="GO:0006629">
    <property type="term" value="P:lipid metabolic process"/>
    <property type="evidence" value="ECO:0007669"/>
    <property type="project" value="InterPro"/>
</dbReference>
<sequence>MRWSTFAFAFLAAVAVAEDSSTQSTTETSDKSTTTDGPTVVSITTPVAIPSGTYEQVSTTRTLADGDTEVLTSTTATGHHNGTMTTSGNGTVITTTSNALTLLVGGAGTTTIGNSSMNATMTSSGTATASPVVNQQPCNNYPQFCARKYSNITMVAAHNSPFVRKNNVAANQVLDVTQQLNDGIRMLQFQTHYENGTMYLCHTTCQLLDVGTLEDYLTQVNKWMRKNPYDVVTFMIGNYDYVSPENFTTPIYNSGLKDLIYTPSKVPMALNDWPTLSEMILRQKRAVFFMDYQANQTAHPWLMDEFSQMWETPFSPTDVNFPCTQQRPPGLSKKDAKNRMYMANHNLNLQLNFGSLNLLIPNTATLNVTNSNETDTNGTLGSMALDCAESWGRPPNFLLVDYYNYGNFNGSVFEVAADMNNVTYNRKCCGKESGAPIGASVAGVSTLIMVAMGAQMLISAF</sequence>
<name>A0A9W4JBL4_9EURO</name>
<feature type="region of interest" description="Disordered" evidence="1">
    <location>
        <begin position="19"/>
        <end position="41"/>
    </location>
</feature>
<dbReference type="Pfam" id="PF26146">
    <property type="entry name" value="PI-PLC_X"/>
    <property type="match status" value="1"/>
</dbReference>
<dbReference type="InterPro" id="IPR051057">
    <property type="entry name" value="PI-PLC_domain"/>
</dbReference>
<feature type="chain" id="PRO_5040827203" description="Secreted protein" evidence="2">
    <location>
        <begin position="18"/>
        <end position="461"/>
    </location>
</feature>
<reference evidence="3" key="1">
    <citation type="submission" date="2021-07" db="EMBL/GenBank/DDBJ databases">
        <authorList>
            <person name="Branca A.L. A."/>
        </authorList>
    </citation>
    <scope>NUCLEOTIDE SEQUENCE</scope>
</reference>
<dbReference type="GO" id="GO:0008081">
    <property type="term" value="F:phosphoric diester hydrolase activity"/>
    <property type="evidence" value="ECO:0007669"/>
    <property type="project" value="InterPro"/>
</dbReference>
<dbReference type="SUPFAM" id="SSF51695">
    <property type="entry name" value="PLC-like phosphodiesterases"/>
    <property type="match status" value="1"/>
</dbReference>
<feature type="compositionally biased region" description="Low complexity" evidence="1">
    <location>
        <begin position="19"/>
        <end position="36"/>
    </location>
</feature>
<dbReference type="EMBL" id="CAJVPD010000236">
    <property type="protein sequence ID" value="CAG8380881.1"/>
    <property type="molecule type" value="Genomic_DNA"/>
</dbReference>
<dbReference type="CDD" id="cd08588">
    <property type="entry name" value="PI-PLCc_At5g67130_like"/>
    <property type="match status" value="1"/>
</dbReference>
<dbReference type="Gene3D" id="3.20.20.190">
    <property type="entry name" value="Phosphatidylinositol (PI) phosphodiesterase"/>
    <property type="match status" value="1"/>
</dbReference>
<organism evidence="3 4">
    <name type="scientific">Penicillium salamii</name>
    <dbReference type="NCBI Taxonomy" id="1612424"/>
    <lineage>
        <taxon>Eukaryota</taxon>
        <taxon>Fungi</taxon>
        <taxon>Dikarya</taxon>
        <taxon>Ascomycota</taxon>
        <taxon>Pezizomycotina</taxon>
        <taxon>Eurotiomycetes</taxon>
        <taxon>Eurotiomycetidae</taxon>
        <taxon>Eurotiales</taxon>
        <taxon>Aspergillaceae</taxon>
        <taxon>Penicillium</taxon>
    </lineage>
</organism>
<evidence type="ECO:0000313" key="4">
    <source>
        <dbReference type="Proteomes" id="UP001152592"/>
    </source>
</evidence>
<comment type="caution">
    <text evidence="3">The sequence shown here is derived from an EMBL/GenBank/DDBJ whole genome shotgun (WGS) entry which is preliminary data.</text>
</comment>
<evidence type="ECO:0000313" key="3">
    <source>
        <dbReference type="EMBL" id="CAG8380881.1"/>
    </source>
</evidence>
<gene>
    <name evidence="3" type="ORF">PSALAMII_LOCUS5691</name>
</gene>
<evidence type="ECO:0000256" key="2">
    <source>
        <dbReference type="SAM" id="SignalP"/>
    </source>
</evidence>
<evidence type="ECO:0008006" key="5">
    <source>
        <dbReference type="Google" id="ProtNLM"/>
    </source>
</evidence>
<dbReference type="PANTHER" id="PTHR13593:SF140">
    <property type="entry name" value="PLC-LIKE PHOSPHODIESTERASE"/>
    <property type="match status" value="1"/>
</dbReference>
<dbReference type="AlphaFoldDB" id="A0A9W4JBL4"/>
<dbReference type="PANTHER" id="PTHR13593">
    <property type="match status" value="1"/>
</dbReference>
<dbReference type="InterPro" id="IPR017946">
    <property type="entry name" value="PLC-like_Pdiesterase_TIM-brl"/>
</dbReference>
<accession>A0A9W4JBL4</accession>
<keyword evidence="2" id="KW-0732">Signal</keyword>